<dbReference type="GO" id="GO:0004673">
    <property type="term" value="F:protein histidine kinase activity"/>
    <property type="evidence" value="ECO:0007669"/>
    <property type="project" value="UniProtKB-EC"/>
</dbReference>
<keyword evidence="2" id="KW-0808">Transferase</keyword>
<dbReference type="InterPro" id="IPR036890">
    <property type="entry name" value="HATPase_C_sf"/>
</dbReference>
<dbReference type="RefSeq" id="WP_386107673.1">
    <property type="nucleotide sequence ID" value="NZ_JBHTJR010000047.1"/>
</dbReference>
<evidence type="ECO:0000313" key="2">
    <source>
        <dbReference type="EMBL" id="MFD0993425.1"/>
    </source>
</evidence>
<dbReference type="PANTHER" id="PTHR34220">
    <property type="entry name" value="SENSOR HISTIDINE KINASE YPDA"/>
    <property type="match status" value="1"/>
</dbReference>
<feature type="domain" description="Signal transduction histidine kinase internal region" evidence="1">
    <location>
        <begin position="33"/>
        <end position="111"/>
    </location>
</feature>
<dbReference type="EC" id="2.7.13.3" evidence="2"/>
<sequence length="220" mass="25747">MLNILVNDYNSELKNKELKNRFINIQLKLKEQELKYLKSQIHPHFLFNTLNTIYGFALKQSQETPEIILKLSGLLDYILYHVNKPHVLLSDEINHIKNYCDLEKIRFRNKLDIQISETYFNSQTYIPPMLLLPFIENAFKHGKSLNGKLIISISIKTDKEQLYFSCKNSINKNTTTSKEGIGLENLKNRLNMLYGIDYTLKTNSNTDFYIATLKIPITHD</sequence>
<comment type="caution">
    <text evidence="2">The sequence shown here is derived from an EMBL/GenBank/DDBJ whole genome shotgun (WGS) entry which is preliminary data.</text>
</comment>
<dbReference type="InterPro" id="IPR010559">
    <property type="entry name" value="Sig_transdc_His_kin_internal"/>
</dbReference>
<dbReference type="InterPro" id="IPR050640">
    <property type="entry name" value="Bact_2-comp_sensor_kinase"/>
</dbReference>
<accession>A0ABW3JUD1</accession>
<evidence type="ECO:0000259" key="1">
    <source>
        <dbReference type="Pfam" id="PF06580"/>
    </source>
</evidence>
<protein>
    <submittedName>
        <fullName evidence="2">Sensor histidine kinase</fullName>
        <ecNumber evidence="2">2.7.13.3</ecNumber>
    </submittedName>
</protein>
<reference evidence="3" key="1">
    <citation type="journal article" date="2019" name="Int. J. Syst. Evol. Microbiol.">
        <title>The Global Catalogue of Microorganisms (GCM) 10K type strain sequencing project: providing services to taxonomists for standard genome sequencing and annotation.</title>
        <authorList>
            <consortium name="The Broad Institute Genomics Platform"/>
            <consortium name="The Broad Institute Genome Sequencing Center for Infectious Disease"/>
            <person name="Wu L."/>
            <person name="Ma J."/>
        </authorList>
    </citation>
    <scope>NUCLEOTIDE SEQUENCE [LARGE SCALE GENOMIC DNA]</scope>
    <source>
        <strain evidence="3">CCUG 60527</strain>
    </source>
</reference>
<dbReference type="Proteomes" id="UP001597062">
    <property type="component" value="Unassembled WGS sequence"/>
</dbReference>
<organism evidence="2 3">
    <name type="scientific">Tenacibaculum geojense</name>
    <dbReference type="NCBI Taxonomy" id="915352"/>
    <lineage>
        <taxon>Bacteria</taxon>
        <taxon>Pseudomonadati</taxon>
        <taxon>Bacteroidota</taxon>
        <taxon>Flavobacteriia</taxon>
        <taxon>Flavobacteriales</taxon>
        <taxon>Flavobacteriaceae</taxon>
        <taxon>Tenacibaculum</taxon>
    </lineage>
</organism>
<proteinExistence type="predicted"/>
<name>A0ABW3JUD1_9FLAO</name>
<dbReference type="Pfam" id="PF06580">
    <property type="entry name" value="His_kinase"/>
    <property type="match status" value="1"/>
</dbReference>
<dbReference type="Gene3D" id="3.30.565.10">
    <property type="entry name" value="Histidine kinase-like ATPase, C-terminal domain"/>
    <property type="match status" value="1"/>
</dbReference>
<keyword evidence="3" id="KW-1185">Reference proteome</keyword>
<dbReference type="EMBL" id="JBHTJR010000047">
    <property type="protein sequence ID" value="MFD0993425.1"/>
    <property type="molecule type" value="Genomic_DNA"/>
</dbReference>
<keyword evidence="2" id="KW-0418">Kinase</keyword>
<dbReference type="PANTHER" id="PTHR34220:SF7">
    <property type="entry name" value="SENSOR HISTIDINE KINASE YPDA"/>
    <property type="match status" value="1"/>
</dbReference>
<evidence type="ECO:0000313" key="3">
    <source>
        <dbReference type="Proteomes" id="UP001597062"/>
    </source>
</evidence>
<gene>
    <name evidence="2" type="ORF">ACFQ1U_09430</name>
</gene>